<keyword evidence="2" id="KW-0547">Nucleotide-binding</keyword>
<evidence type="ECO:0000313" key="6">
    <source>
        <dbReference type="EMBL" id="EKC72660.1"/>
    </source>
</evidence>
<gene>
    <name evidence="6" type="ORF">OBE_02780</name>
</gene>
<dbReference type="GO" id="GO:0005524">
    <property type="term" value="F:ATP binding"/>
    <property type="evidence" value="ECO:0007669"/>
    <property type="project" value="UniProtKB-KW"/>
</dbReference>
<name>K1U2S5_9ZZZZ</name>
<evidence type="ECO:0000256" key="1">
    <source>
        <dbReference type="ARBA" id="ARBA00006474"/>
    </source>
</evidence>
<dbReference type="Gene3D" id="3.30.980.40">
    <property type="match status" value="1"/>
</dbReference>
<dbReference type="GO" id="GO:0003677">
    <property type="term" value="F:DNA binding"/>
    <property type="evidence" value="ECO:0007669"/>
    <property type="project" value="UniProtKB-KW"/>
</dbReference>
<dbReference type="PROSITE" id="PS50901">
    <property type="entry name" value="FTSK"/>
    <property type="match status" value="1"/>
</dbReference>
<dbReference type="SMART" id="SM00382">
    <property type="entry name" value="AAA"/>
    <property type="match status" value="1"/>
</dbReference>
<sequence length="240" mass="25910">MAAKSIRIEAPIPGKQAVGIEVPNEESEVVHIRDILQTDEFKEHKSKLAFALGKDVSGDAIVTDIAKMPHVLIAGATGSGKSVCINTLIASIIYKAKPSEAKLVMIDPKIVELSVYNGIPHLLIPVVTDPKKAAGALAWAVQEMENRYTMFASKGVRDLKGYNEVIEKEDNFGKLPHIVIIVDELADLMMVAKGDVEDAICRLAQKARAAGMHLVIATQRPSVDVVTGLIKANIPSRIAF</sequence>
<keyword evidence="4" id="KW-0238">DNA-binding</keyword>
<proteinExistence type="inferred from homology"/>
<accession>K1U2S5</accession>
<protein>
    <submittedName>
        <fullName evidence="6">Stage III sporulation protein E</fullName>
    </submittedName>
</protein>
<dbReference type="PANTHER" id="PTHR22683:SF41">
    <property type="entry name" value="DNA TRANSLOCASE FTSK"/>
    <property type="match status" value="1"/>
</dbReference>
<dbReference type="Pfam" id="PF17854">
    <property type="entry name" value="FtsK_alpha"/>
    <property type="match status" value="1"/>
</dbReference>
<dbReference type="CDD" id="cd01127">
    <property type="entry name" value="TrwB_TraG_TraD_VirD4"/>
    <property type="match status" value="1"/>
</dbReference>
<reference evidence="6" key="1">
    <citation type="journal article" date="2013" name="Environ. Microbiol.">
        <title>Microbiota from the distal guts of lean and obese adolescents exhibit partial functional redundancy besides clear differences in community structure.</title>
        <authorList>
            <person name="Ferrer M."/>
            <person name="Ruiz A."/>
            <person name="Lanza F."/>
            <person name="Haange S.B."/>
            <person name="Oberbach A."/>
            <person name="Till H."/>
            <person name="Bargiela R."/>
            <person name="Campoy C."/>
            <person name="Segura M.T."/>
            <person name="Richter M."/>
            <person name="von Bergen M."/>
            <person name="Seifert J."/>
            <person name="Suarez A."/>
        </authorList>
    </citation>
    <scope>NUCLEOTIDE SEQUENCE</scope>
</reference>
<evidence type="ECO:0000259" key="5">
    <source>
        <dbReference type="PROSITE" id="PS50901"/>
    </source>
</evidence>
<dbReference type="InterPro" id="IPR041027">
    <property type="entry name" value="FtsK_alpha"/>
</dbReference>
<feature type="non-terminal residue" evidence="6">
    <location>
        <position position="240"/>
    </location>
</feature>
<keyword evidence="3" id="KW-0067">ATP-binding</keyword>
<comment type="similarity">
    <text evidence="1">Belongs to the FtsK/SpoIIIE/SftA family.</text>
</comment>
<dbReference type="InterPro" id="IPR027417">
    <property type="entry name" value="P-loop_NTPase"/>
</dbReference>
<comment type="caution">
    <text evidence="6">The sequence shown here is derived from an EMBL/GenBank/DDBJ whole genome shotgun (WGS) entry which is preliminary data.</text>
</comment>
<evidence type="ECO:0000256" key="4">
    <source>
        <dbReference type="ARBA" id="ARBA00023125"/>
    </source>
</evidence>
<dbReference type="InterPro" id="IPR050206">
    <property type="entry name" value="FtsK/SpoIIIE/SftA"/>
</dbReference>
<dbReference type="SUPFAM" id="SSF52540">
    <property type="entry name" value="P-loop containing nucleoside triphosphate hydrolases"/>
    <property type="match status" value="1"/>
</dbReference>
<evidence type="ECO:0000256" key="2">
    <source>
        <dbReference type="ARBA" id="ARBA00022741"/>
    </source>
</evidence>
<dbReference type="InterPro" id="IPR002543">
    <property type="entry name" value="FtsK_dom"/>
</dbReference>
<dbReference type="PANTHER" id="PTHR22683">
    <property type="entry name" value="SPORULATION PROTEIN RELATED"/>
    <property type="match status" value="1"/>
</dbReference>
<dbReference type="EMBL" id="AJWZ01001827">
    <property type="protein sequence ID" value="EKC72660.1"/>
    <property type="molecule type" value="Genomic_DNA"/>
</dbReference>
<dbReference type="Gene3D" id="3.40.50.300">
    <property type="entry name" value="P-loop containing nucleotide triphosphate hydrolases"/>
    <property type="match status" value="1"/>
</dbReference>
<feature type="domain" description="FtsK" evidence="5">
    <location>
        <begin position="58"/>
        <end position="240"/>
    </location>
</feature>
<dbReference type="InterPro" id="IPR003593">
    <property type="entry name" value="AAA+_ATPase"/>
</dbReference>
<evidence type="ECO:0000256" key="3">
    <source>
        <dbReference type="ARBA" id="ARBA00022840"/>
    </source>
</evidence>
<dbReference type="AlphaFoldDB" id="K1U2S5"/>
<organism evidence="6">
    <name type="scientific">human gut metagenome</name>
    <dbReference type="NCBI Taxonomy" id="408170"/>
    <lineage>
        <taxon>unclassified sequences</taxon>
        <taxon>metagenomes</taxon>
        <taxon>organismal metagenomes</taxon>
    </lineage>
</organism>
<dbReference type="Pfam" id="PF01580">
    <property type="entry name" value="FtsK_SpoIIIE"/>
    <property type="match status" value="1"/>
</dbReference>